<keyword evidence="2" id="KW-1185">Reference proteome</keyword>
<sequence>MQQAKQSTYKHVNYELQEQLVGTGGAHLPRIIGYAFAVFAALGGDQCLKLTKAGAGSEEFLP</sequence>
<reference evidence="1" key="1">
    <citation type="journal article" date="2019" name="bioRxiv">
        <title>The Genome of the Zebra Mussel, Dreissena polymorpha: A Resource for Invasive Species Research.</title>
        <authorList>
            <person name="McCartney M.A."/>
            <person name="Auch B."/>
            <person name="Kono T."/>
            <person name="Mallez S."/>
            <person name="Zhang Y."/>
            <person name="Obille A."/>
            <person name="Becker A."/>
            <person name="Abrahante J.E."/>
            <person name="Garbe J."/>
            <person name="Badalamenti J.P."/>
            <person name="Herman A."/>
            <person name="Mangelson H."/>
            <person name="Liachko I."/>
            <person name="Sullivan S."/>
            <person name="Sone E.D."/>
            <person name="Koren S."/>
            <person name="Silverstein K.A.T."/>
            <person name="Beckman K.B."/>
            <person name="Gohl D.M."/>
        </authorList>
    </citation>
    <scope>NUCLEOTIDE SEQUENCE</scope>
    <source>
        <strain evidence="1">Duluth1</strain>
        <tissue evidence="1">Whole animal</tissue>
    </source>
</reference>
<organism evidence="1 2">
    <name type="scientific">Dreissena polymorpha</name>
    <name type="common">Zebra mussel</name>
    <name type="synonym">Mytilus polymorpha</name>
    <dbReference type="NCBI Taxonomy" id="45954"/>
    <lineage>
        <taxon>Eukaryota</taxon>
        <taxon>Metazoa</taxon>
        <taxon>Spiralia</taxon>
        <taxon>Lophotrochozoa</taxon>
        <taxon>Mollusca</taxon>
        <taxon>Bivalvia</taxon>
        <taxon>Autobranchia</taxon>
        <taxon>Heteroconchia</taxon>
        <taxon>Euheterodonta</taxon>
        <taxon>Imparidentia</taxon>
        <taxon>Neoheterodontei</taxon>
        <taxon>Myida</taxon>
        <taxon>Dreissenoidea</taxon>
        <taxon>Dreissenidae</taxon>
        <taxon>Dreissena</taxon>
    </lineage>
</organism>
<gene>
    <name evidence="1" type="ORF">DPMN_122674</name>
</gene>
<accession>A0A9D4JS79</accession>
<name>A0A9D4JS79_DREPO</name>
<comment type="caution">
    <text evidence="1">The sequence shown here is derived from an EMBL/GenBank/DDBJ whole genome shotgun (WGS) entry which is preliminary data.</text>
</comment>
<evidence type="ECO:0000313" key="1">
    <source>
        <dbReference type="EMBL" id="KAH3820924.1"/>
    </source>
</evidence>
<dbReference type="EMBL" id="JAIWYP010000005">
    <property type="protein sequence ID" value="KAH3820924.1"/>
    <property type="molecule type" value="Genomic_DNA"/>
</dbReference>
<protein>
    <submittedName>
        <fullName evidence="1">Uncharacterized protein</fullName>
    </submittedName>
</protein>
<evidence type="ECO:0000313" key="2">
    <source>
        <dbReference type="Proteomes" id="UP000828390"/>
    </source>
</evidence>
<reference evidence="1" key="2">
    <citation type="submission" date="2020-11" db="EMBL/GenBank/DDBJ databases">
        <authorList>
            <person name="McCartney M.A."/>
            <person name="Auch B."/>
            <person name="Kono T."/>
            <person name="Mallez S."/>
            <person name="Becker A."/>
            <person name="Gohl D.M."/>
            <person name="Silverstein K.A.T."/>
            <person name="Koren S."/>
            <person name="Bechman K.B."/>
            <person name="Herman A."/>
            <person name="Abrahante J.E."/>
            <person name="Garbe J."/>
        </authorList>
    </citation>
    <scope>NUCLEOTIDE SEQUENCE</scope>
    <source>
        <strain evidence="1">Duluth1</strain>
        <tissue evidence="1">Whole animal</tissue>
    </source>
</reference>
<proteinExistence type="predicted"/>
<dbReference type="AlphaFoldDB" id="A0A9D4JS79"/>
<dbReference type="Proteomes" id="UP000828390">
    <property type="component" value="Unassembled WGS sequence"/>
</dbReference>